<dbReference type="eggNOG" id="ENOG502Z8XS">
    <property type="taxonomic scope" value="Bacteria"/>
</dbReference>
<dbReference type="Gene3D" id="2.115.10.20">
    <property type="entry name" value="Glycosyl hydrolase domain, family 43"/>
    <property type="match status" value="1"/>
</dbReference>
<proteinExistence type="predicted"/>
<dbReference type="EMBL" id="CP001940">
    <property type="protein sequence ID" value="ADH86525.1"/>
    <property type="molecule type" value="Genomic_DNA"/>
</dbReference>
<dbReference type="HOGENOM" id="CLU_1173899_0_0_7"/>
<dbReference type="AlphaFoldDB" id="D6Z4Q0"/>
<dbReference type="SUPFAM" id="SSF75005">
    <property type="entry name" value="Arabinanase/levansucrase/invertase"/>
    <property type="match status" value="1"/>
</dbReference>
<name>D6Z4Q0_DESAT</name>
<keyword evidence="2" id="KW-1185">Reference proteome</keyword>
<dbReference type="InParanoid" id="D6Z4Q0"/>
<sequence length="236" mass="27751">MINRWQLRLSWFRTKFRKSMPDDKVWRSYFFCNLRFSAQLLNLFEDVVYFYGPAKARSGQRTGFAYSEDGIHFRAMPDLLGKFYFRVWQWQDHWYALAKNNNEGWGELYRGPHPDGPFELRGNFLKNMRHAAVLVEGHWLRIFYSRVGDAPERILMASVDMREDWLHWRPTEPVEVIRPSEGYEGIAYPVAPSEHGAAVGVHQLRDPFVMAKKYGEWWCFYSVCGEHGICGAAVVI</sequence>
<organism evidence="1 2">
    <name type="scientific">Desulfurivibrio alkaliphilus (strain DSM 19089 / UNIQEM U267 / AHT2)</name>
    <dbReference type="NCBI Taxonomy" id="589865"/>
    <lineage>
        <taxon>Bacteria</taxon>
        <taxon>Pseudomonadati</taxon>
        <taxon>Thermodesulfobacteriota</taxon>
        <taxon>Desulfobulbia</taxon>
        <taxon>Desulfobulbales</taxon>
        <taxon>Desulfobulbaceae</taxon>
        <taxon>Desulfurivibrio</taxon>
    </lineage>
</organism>
<evidence type="ECO:0000313" key="1">
    <source>
        <dbReference type="EMBL" id="ADH86525.1"/>
    </source>
</evidence>
<evidence type="ECO:0008006" key="3">
    <source>
        <dbReference type="Google" id="ProtNLM"/>
    </source>
</evidence>
<evidence type="ECO:0000313" key="2">
    <source>
        <dbReference type="Proteomes" id="UP000001508"/>
    </source>
</evidence>
<dbReference type="STRING" id="589865.DaAHT2_1844"/>
<accession>D6Z4Q0</accession>
<dbReference type="KEGG" id="dak:DaAHT2_1844"/>
<reference evidence="2" key="1">
    <citation type="submission" date="2010-02" db="EMBL/GenBank/DDBJ databases">
        <title>Complete sequence of Desulfurivibrio alkaliphilus AHT2.</title>
        <authorList>
            <consortium name="US DOE Joint Genome Institute"/>
            <person name="Pitluck S."/>
            <person name="Chertkov O."/>
            <person name="Detter J.C."/>
            <person name="Han C."/>
            <person name="Tapia R."/>
            <person name="Larimer F."/>
            <person name="Land M."/>
            <person name="Hauser L."/>
            <person name="Kyrpides N."/>
            <person name="Mikhailova N."/>
            <person name="Sorokin D.Y."/>
            <person name="Muyzer G."/>
            <person name="Woyke T."/>
        </authorList>
    </citation>
    <scope>NUCLEOTIDE SEQUENCE [LARGE SCALE GENOMIC DNA]</scope>
    <source>
        <strain evidence="2">DSM 19089 / UNIQEM U267 / AHT2</strain>
    </source>
</reference>
<gene>
    <name evidence="1" type="ordered locus">DaAHT2_1844</name>
</gene>
<protein>
    <recommendedName>
        <fullName evidence="3">Glycosyl hydrolase family 32 N-terminal domain-containing protein</fullName>
    </recommendedName>
</protein>
<dbReference type="Proteomes" id="UP000001508">
    <property type="component" value="Chromosome"/>
</dbReference>
<dbReference type="InterPro" id="IPR023296">
    <property type="entry name" value="Glyco_hydro_beta-prop_sf"/>
</dbReference>